<keyword evidence="5 7" id="KW-0460">Magnesium</keyword>
<dbReference type="InterPro" id="IPR050060">
    <property type="entry name" value="Phosphoglucosamine_mutase"/>
</dbReference>
<comment type="caution">
    <text evidence="11">The sequence shown here is derived from an EMBL/GenBank/DDBJ whole genome shotgun (WGS) entry which is preliminary data.</text>
</comment>
<dbReference type="InterPro" id="IPR005844">
    <property type="entry name" value="A-D-PHexomutase_a/b/a-I"/>
</dbReference>
<dbReference type="Pfam" id="PF02879">
    <property type="entry name" value="PGM_PMM_II"/>
    <property type="match status" value="1"/>
</dbReference>
<evidence type="ECO:0000256" key="2">
    <source>
        <dbReference type="ARBA" id="ARBA00010231"/>
    </source>
</evidence>
<comment type="similarity">
    <text evidence="2 7">Belongs to the phosphohexose mutase family.</text>
</comment>
<evidence type="ECO:0000313" key="11">
    <source>
        <dbReference type="EMBL" id="KAK5056607.1"/>
    </source>
</evidence>
<evidence type="ECO:0000259" key="8">
    <source>
        <dbReference type="Pfam" id="PF02878"/>
    </source>
</evidence>
<dbReference type="EMBL" id="JAVRRD010000007">
    <property type="protein sequence ID" value="KAK5056607.1"/>
    <property type="molecule type" value="Genomic_DNA"/>
</dbReference>
<keyword evidence="6" id="KW-0413">Isomerase</keyword>
<dbReference type="GeneID" id="89980286"/>
<feature type="domain" description="Alpha-D-phosphohexomutase alpha/beta/alpha" evidence="8">
    <location>
        <begin position="21"/>
        <end position="161"/>
    </location>
</feature>
<dbReference type="InterPro" id="IPR016066">
    <property type="entry name" value="A-D-PHexomutase_CS"/>
</dbReference>
<gene>
    <name evidence="11" type="ORF">LTR84_012139</name>
</gene>
<evidence type="ECO:0000256" key="6">
    <source>
        <dbReference type="ARBA" id="ARBA00023235"/>
    </source>
</evidence>
<proteinExistence type="inferred from homology"/>
<dbReference type="InterPro" id="IPR036900">
    <property type="entry name" value="A-D-PHexomutase_C_sf"/>
</dbReference>
<dbReference type="GO" id="GO:0000287">
    <property type="term" value="F:magnesium ion binding"/>
    <property type="evidence" value="ECO:0007669"/>
    <property type="project" value="InterPro"/>
</dbReference>
<keyword evidence="4 7" id="KW-0479">Metal-binding</keyword>
<dbReference type="Pfam" id="PF02880">
    <property type="entry name" value="PGM_PMM_III"/>
    <property type="match status" value="1"/>
</dbReference>
<feature type="domain" description="Alpha-D-phosphohexomutase alpha/beta/alpha" evidence="10">
    <location>
        <begin position="308"/>
        <end position="427"/>
    </location>
</feature>
<dbReference type="AlphaFoldDB" id="A0AAV9NFB4"/>
<keyword evidence="3" id="KW-0597">Phosphoprotein</keyword>
<evidence type="ECO:0000256" key="5">
    <source>
        <dbReference type="ARBA" id="ARBA00022842"/>
    </source>
</evidence>
<name>A0AAV9NFB4_9EURO</name>
<dbReference type="SUPFAM" id="SSF53738">
    <property type="entry name" value="Phosphoglucomutase, first 3 domains"/>
    <property type="match status" value="2"/>
</dbReference>
<dbReference type="GO" id="GO:0005975">
    <property type="term" value="P:carbohydrate metabolic process"/>
    <property type="evidence" value="ECO:0007669"/>
    <property type="project" value="InterPro"/>
</dbReference>
<evidence type="ECO:0000256" key="4">
    <source>
        <dbReference type="ARBA" id="ARBA00022723"/>
    </source>
</evidence>
<dbReference type="InterPro" id="IPR005845">
    <property type="entry name" value="A-D-PHexomutase_a/b/a-II"/>
</dbReference>
<evidence type="ECO:0000256" key="1">
    <source>
        <dbReference type="ARBA" id="ARBA00001946"/>
    </source>
</evidence>
<feature type="domain" description="Alpha-D-phosphohexomutase alpha/beta/alpha" evidence="9">
    <location>
        <begin position="201"/>
        <end position="299"/>
    </location>
</feature>
<evidence type="ECO:0000313" key="12">
    <source>
        <dbReference type="Proteomes" id="UP001358417"/>
    </source>
</evidence>
<dbReference type="Pfam" id="PF02878">
    <property type="entry name" value="PGM_PMM_I"/>
    <property type="match status" value="1"/>
</dbReference>
<organism evidence="11 12">
    <name type="scientific">Exophiala bonariae</name>
    <dbReference type="NCBI Taxonomy" id="1690606"/>
    <lineage>
        <taxon>Eukaryota</taxon>
        <taxon>Fungi</taxon>
        <taxon>Dikarya</taxon>
        <taxon>Ascomycota</taxon>
        <taxon>Pezizomycotina</taxon>
        <taxon>Eurotiomycetes</taxon>
        <taxon>Chaetothyriomycetidae</taxon>
        <taxon>Chaetothyriales</taxon>
        <taxon>Herpotrichiellaceae</taxon>
        <taxon>Exophiala</taxon>
    </lineage>
</organism>
<evidence type="ECO:0000256" key="3">
    <source>
        <dbReference type="ARBA" id="ARBA00022553"/>
    </source>
</evidence>
<evidence type="ECO:0000256" key="7">
    <source>
        <dbReference type="RuleBase" id="RU004326"/>
    </source>
</evidence>
<evidence type="ECO:0008006" key="13">
    <source>
        <dbReference type="Google" id="ProtNLM"/>
    </source>
</evidence>
<dbReference type="PANTHER" id="PTHR42946:SF1">
    <property type="entry name" value="PHOSPHOGLUCOMUTASE (ALPHA-D-GLUCOSE-1,6-BISPHOSPHATE-DEPENDENT)"/>
    <property type="match status" value="1"/>
</dbReference>
<keyword evidence="12" id="KW-1185">Reference proteome</keyword>
<sequence length="570" mass="61698">MSASGDGKSLLSHLNYKPETLKFGTSGRRGEVIHLTQLEIYINVSSEIQYLQSLRKSEGGIEVGDDFYYAHDLRPSSTAYVENHRGGLSQAVEKAVMDGGMRPINLGSIPTPALTYFALQNGKGSIMVTGSHIPFDRNGYKLNTSKGELLKKDENPINDAVEITRAKLLSQPFAESIFDQDGMLRDGKSELLSVQPEGRAAYFQRYLEFFKGETLQGLKVLAYQHSAVGRDLLVEILENLGAVVTPAGRSDTFVPIDTEAIDQAQLDTIQELCDKAGGTFDAIVSTDGDSDRPLLLAPEGNKLRFFGGDILGMIVADFLKADSVVVPISTNDAIDRGPLAGVTEPKTKIGSPYVIAGMQNVLSKGRQSVCGWEANGGFLTGSDITRNGNTLTALPTRDAVLPILSALFAARSRQVTLPELFSTLPARFSRAGLLRKFPRATSLKIIAKFSPPDPSIQEIAYATDKITGHDAENSPLSLAESQVKQLDGIRRELQTVFSSKAGFTPISRLNYTDGVRIIFSNGDVAHFRPSGNADELRIYSVADTLERADAVIAEGVREPDGLLRSLASLV</sequence>
<evidence type="ECO:0000259" key="10">
    <source>
        <dbReference type="Pfam" id="PF02880"/>
    </source>
</evidence>
<accession>A0AAV9NFB4</accession>
<dbReference type="GO" id="GO:0004615">
    <property type="term" value="F:phosphomannomutase activity"/>
    <property type="evidence" value="ECO:0007669"/>
    <property type="project" value="TreeGrafter"/>
</dbReference>
<dbReference type="RefSeq" id="XP_064708323.1">
    <property type="nucleotide sequence ID" value="XM_064855663.1"/>
</dbReference>
<dbReference type="Gene3D" id="3.40.120.10">
    <property type="entry name" value="Alpha-D-Glucose-1,6-Bisphosphate, subunit A, domain 3"/>
    <property type="match status" value="3"/>
</dbReference>
<dbReference type="PANTHER" id="PTHR42946">
    <property type="entry name" value="PHOSPHOHEXOSE MUTASE"/>
    <property type="match status" value="1"/>
</dbReference>
<comment type="cofactor">
    <cofactor evidence="1">
        <name>Mg(2+)</name>
        <dbReference type="ChEBI" id="CHEBI:18420"/>
    </cofactor>
</comment>
<dbReference type="InterPro" id="IPR016055">
    <property type="entry name" value="A-D-PHexomutase_a/b/a-I/II/III"/>
</dbReference>
<evidence type="ECO:0000259" key="9">
    <source>
        <dbReference type="Pfam" id="PF02879"/>
    </source>
</evidence>
<dbReference type="SUPFAM" id="SSF55957">
    <property type="entry name" value="Phosphoglucomutase, C-terminal domain"/>
    <property type="match status" value="1"/>
</dbReference>
<reference evidence="11 12" key="1">
    <citation type="submission" date="2023-08" db="EMBL/GenBank/DDBJ databases">
        <title>Black Yeasts Isolated from many extreme environments.</title>
        <authorList>
            <person name="Coleine C."/>
            <person name="Stajich J.E."/>
            <person name="Selbmann L."/>
        </authorList>
    </citation>
    <scope>NUCLEOTIDE SEQUENCE [LARGE SCALE GENOMIC DNA]</scope>
    <source>
        <strain evidence="11 12">CCFEE 5792</strain>
    </source>
</reference>
<dbReference type="PROSITE" id="PS00710">
    <property type="entry name" value="PGM_PMM"/>
    <property type="match status" value="1"/>
</dbReference>
<dbReference type="InterPro" id="IPR005846">
    <property type="entry name" value="A-D-PHexomutase_a/b/a-III"/>
</dbReference>
<dbReference type="Proteomes" id="UP001358417">
    <property type="component" value="Unassembled WGS sequence"/>
</dbReference>
<protein>
    <recommendedName>
        <fullName evidence="13">Phosphomannomutase</fullName>
    </recommendedName>
</protein>
<dbReference type="Gene3D" id="3.30.310.50">
    <property type="entry name" value="Alpha-D-phosphohexomutase, C-terminal domain"/>
    <property type="match status" value="1"/>
</dbReference>